<dbReference type="SUPFAM" id="SSF53474">
    <property type="entry name" value="alpha/beta-Hydrolases"/>
    <property type="match status" value="1"/>
</dbReference>
<dbReference type="EMBL" id="BAAAKJ010000042">
    <property type="protein sequence ID" value="GAA1386107.1"/>
    <property type="molecule type" value="Genomic_DNA"/>
</dbReference>
<dbReference type="PANTHER" id="PTHR46438">
    <property type="entry name" value="ALPHA/BETA-HYDROLASES SUPERFAMILY PROTEIN"/>
    <property type="match status" value="1"/>
</dbReference>
<proteinExistence type="predicted"/>
<comment type="caution">
    <text evidence="3">The sequence shown here is derived from an EMBL/GenBank/DDBJ whole genome shotgun (WGS) entry which is preliminary data.</text>
</comment>
<evidence type="ECO:0000256" key="1">
    <source>
        <dbReference type="SAM" id="MobiDB-lite"/>
    </source>
</evidence>
<name>A0ABN1XNK3_9ACTN</name>
<dbReference type="InterPro" id="IPR000073">
    <property type="entry name" value="AB_hydrolase_1"/>
</dbReference>
<dbReference type="Gene3D" id="3.40.50.1820">
    <property type="entry name" value="alpha/beta hydrolase"/>
    <property type="match status" value="1"/>
</dbReference>
<dbReference type="Proteomes" id="UP001499863">
    <property type="component" value="Unassembled WGS sequence"/>
</dbReference>
<keyword evidence="3" id="KW-0378">Hydrolase</keyword>
<organism evidence="3 4">
    <name type="scientific">Kitasatospora putterlickiae</name>
    <dbReference type="NCBI Taxonomy" id="221725"/>
    <lineage>
        <taxon>Bacteria</taxon>
        <taxon>Bacillati</taxon>
        <taxon>Actinomycetota</taxon>
        <taxon>Actinomycetes</taxon>
        <taxon>Kitasatosporales</taxon>
        <taxon>Streptomycetaceae</taxon>
        <taxon>Kitasatospora</taxon>
    </lineage>
</organism>
<sequence length="345" mass="36861">MPEAGLAPAPDPAHSAVVVQDHAHRTRAGPATGPAVTGGPKPDRQARARSVWRSSALRRHLYKTDGWSPSIIPYMGNHDVKHLHGIHVVHDGPQQAPPLVLIHGSGASSGSWSPVVPALAGQYHVIRVDLPGHGQSLPASSYDVPEQAGRLAVALDELGLRPVTVVGHSSGGYIATALAEQRPDLVGSLALISSGPSPDALLPQPIVLQVLIGPPLGPLLWPIRSDAMLRRGMIALCHRPVDIPDDLIAEARMIGYRTLRTALRRNTAYITERSLPKRLTALNVPVLVIFGAADPRWNPSSAHHYDAVPNARVQHLPDVGHLPMLEAPETTSELLLDFAATATRR</sequence>
<dbReference type="PRINTS" id="PR00111">
    <property type="entry name" value="ABHYDROLASE"/>
</dbReference>
<dbReference type="GO" id="GO:0016787">
    <property type="term" value="F:hydrolase activity"/>
    <property type="evidence" value="ECO:0007669"/>
    <property type="project" value="UniProtKB-KW"/>
</dbReference>
<protein>
    <submittedName>
        <fullName evidence="3">Alpha/beta hydrolase</fullName>
    </submittedName>
</protein>
<evidence type="ECO:0000259" key="2">
    <source>
        <dbReference type="Pfam" id="PF12697"/>
    </source>
</evidence>
<dbReference type="InterPro" id="IPR000639">
    <property type="entry name" value="Epox_hydrolase-like"/>
</dbReference>
<keyword evidence="4" id="KW-1185">Reference proteome</keyword>
<reference evidence="3 4" key="1">
    <citation type="journal article" date="2019" name="Int. J. Syst. Evol. Microbiol.">
        <title>The Global Catalogue of Microorganisms (GCM) 10K type strain sequencing project: providing services to taxonomists for standard genome sequencing and annotation.</title>
        <authorList>
            <consortium name="The Broad Institute Genomics Platform"/>
            <consortium name="The Broad Institute Genome Sequencing Center for Infectious Disease"/>
            <person name="Wu L."/>
            <person name="Ma J."/>
        </authorList>
    </citation>
    <scope>NUCLEOTIDE SEQUENCE [LARGE SCALE GENOMIC DNA]</scope>
    <source>
        <strain evidence="3 4">JCM 12393</strain>
    </source>
</reference>
<dbReference type="Pfam" id="PF12697">
    <property type="entry name" value="Abhydrolase_6"/>
    <property type="match status" value="1"/>
</dbReference>
<evidence type="ECO:0000313" key="4">
    <source>
        <dbReference type="Proteomes" id="UP001499863"/>
    </source>
</evidence>
<dbReference type="PANTHER" id="PTHR46438:SF11">
    <property type="entry name" value="LIPASE-RELATED"/>
    <property type="match status" value="1"/>
</dbReference>
<gene>
    <name evidence="3" type="ORF">GCM10009639_09540</name>
</gene>
<dbReference type="InterPro" id="IPR029058">
    <property type="entry name" value="AB_hydrolase_fold"/>
</dbReference>
<feature type="region of interest" description="Disordered" evidence="1">
    <location>
        <begin position="21"/>
        <end position="51"/>
    </location>
</feature>
<accession>A0ABN1XNK3</accession>
<evidence type="ECO:0000313" key="3">
    <source>
        <dbReference type="EMBL" id="GAA1386107.1"/>
    </source>
</evidence>
<dbReference type="PRINTS" id="PR00412">
    <property type="entry name" value="EPOXHYDRLASE"/>
</dbReference>
<feature type="domain" description="AB hydrolase-1" evidence="2">
    <location>
        <begin position="99"/>
        <end position="331"/>
    </location>
</feature>
<feature type="compositionally biased region" description="Low complexity" evidence="1">
    <location>
        <begin position="28"/>
        <end position="40"/>
    </location>
</feature>